<sequence>MPNIRYLTQEEPDDGGFFTHQPVLPRQEFCAEVGVNWESRTPLLNNKYSE</sequence>
<evidence type="ECO:0000313" key="2">
    <source>
        <dbReference type="Proteomes" id="UP000013909"/>
    </source>
</evidence>
<name>R7ZYP1_9BACT</name>
<protein>
    <submittedName>
        <fullName evidence="1">Uncharacterized protein</fullName>
    </submittedName>
</protein>
<dbReference type="AlphaFoldDB" id="R7ZYP1"/>
<keyword evidence="2" id="KW-1185">Reference proteome</keyword>
<organism evidence="1 2">
    <name type="scientific">Lunatimonas lonarensis</name>
    <dbReference type="NCBI Taxonomy" id="1232681"/>
    <lineage>
        <taxon>Bacteria</taxon>
        <taxon>Pseudomonadati</taxon>
        <taxon>Bacteroidota</taxon>
        <taxon>Cytophagia</taxon>
        <taxon>Cytophagales</taxon>
        <taxon>Cyclobacteriaceae</taxon>
    </lineage>
</organism>
<comment type="caution">
    <text evidence="1">The sequence shown here is derived from an EMBL/GenBank/DDBJ whole genome shotgun (WGS) entry which is preliminary data.</text>
</comment>
<proteinExistence type="predicted"/>
<dbReference type="EMBL" id="AQHR01000010">
    <property type="protein sequence ID" value="EON79221.1"/>
    <property type="molecule type" value="Genomic_DNA"/>
</dbReference>
<dbReference type="Proteomes" id="UP000013909">
    <property type="component" value="Unassembled WGS sequence"/>
</dbReference>
<accession>R7ZYP1</accession>
<evidence type="ECO:0000313" key="1">
    <source>
        <dbReference type="EMBL" id="EON79221.1"/>
    </source>
</evidence>
<reference evidence="1 2" key="1">
    <citation type="submission" date="2013-02" db="EMBL/GenBank/DDBJ databases">
        <title>A novel strain isolated from Lonar lake, Maharashtra, India.</title>
        <authorList>
            <person name="Singh A."/>
        </authorList>
    </citation>
    <scope>NUCLEOTIDE SEQUENCE [LARGE SCALE GENOMIC DNA]</scope>
    <source>
        <strain evidence="1 2">AK24</strain>
    </source>
</reference>
<gene>
    <name evidence="1" type="ORF">ADIS_0226</name>
</gene>